<dbReference type="Gene3D" id="1.10.238.10">
    <property type="entry name" value="EF-hand"/>
    <property type="match status" value="1"/>
</dbReference>
<organismHost>
    <name type="scientific">Crocodylus niloticus</name>
    <name type="common">Nile crocodile</name>
    <name type="synonym">African crocodile</name>
    <dbReference type="NCBI Taxonomy" id="8501"/>
</organismHost>
<evidence type="ECO:0000256" key="1">
    <source>
        <dbReference type="SAM" id="MobiDB-lite"/>
    </source>
</evidence>
<dbReference type="Proteomes" id="UP000011300">
    <property type="component" value="Segment"/>
</dbReference>
<dbReference type="KEGG" id="vg:4363468"/>
<evidence type="ECO:0000313" key="3">
    <source>
        <dbReference type="Proteomes" id="UP000011300"/>
    </source>
</evidence>
<feature type="compositionally biased region" description="Pro residues" evidence="1">
    <location>
        <begin position="227"/>
        <end position="259"/>
    </location>
</feature>
<organismHost>
    <name type="scientific">Crocodylus porosus</name>
    <name type="common">Saltwater crocodile</name>
    <name type="synonym">Estuarine crocodile</name>
    <dbReference type="NCBI Taxonomy" id="8502"/>
</organismHost>
<organismHost>
    <name type="scientific">Crocodylus johnstoni</name>
    <name type="common">Australian freshwater crocodile</name>
    <dbReference type="NCBI Taxonomy" id="184234"/>
</organismHost>
<reference evidence="2 3" key="1">
    <citation type="journal article" date="2006" name="J. Virol.">
        <title>Genome of crocodilepox virus.</title>
        <authorList>
            <person name="Afonso C.L."/>
            <person name="Tulman E.R."/>
            <person name="Delhon G."/>
            <person name="Lu Z."/>
            <person name="Viljoen G.J."/>
            <person name="Wallace D.B."/>
            <person name="Kutish G.F."/>
            <person name="Rock D.L."/>
        </authorList>
    </citation>
    <scope>NUCLEOTIDE SEQUENCE [LARGE SCALE GENOMIC DNA]</scope>
    <source>
        <strain evidence="3">Isolate Crocodylus niloticus/Zimbabwe/Ume/2001</strain>
    </source>
</reference>
<feature type="compositionally biased region" description="Pro residues" evidence="1">
    <location>
        <begin position="268"/>
        <end position="286"/>
    </location>
</feature>
<sequence>MSNGQPGPPALSALHDEGELMDLCVSLIRTFKSQARRFGNGEAVPRQAFVSAVKSSLWGAFSDDANRQQFDNFFSQLDKDDFTFEEFVTLLAVTVARYTGLVASVDIEPVPEPPAPCPYPDAPSICNIIGSTGQICRVERLDGARPGLRPSGQMSNNITYFAPASWPPAPCVAPVPWSPAWPTAPCVVVVPCPQPPFFRPVGPEVPPPVPEAPLPPTLPVPPAPPVPPVPEVPPPETPLPPPPAPETPLPGPEVPPPAPEAARSVTIPIPPIPTPSPGPPPVPPSAPELANLTNLFARFPQGNLL</sequence>
<dbReference type="RefSeq" id="YP_784213.1">
    <property type="nucleotide sequence ID" value="NC_008030.1"/>
</dbReference>
<gene>
    <name evidence="2" type="ORF">CRV023</name>
</gene>
<dbReference type="GeneID" id="4363468"/>
<protein>
    <submittedName>
        <fullName evidence="2">Uncharacterized protein</fullName>
    </submittedName>
</protein>
<keyword evidence="3" id="KW-1185">Reference proteome</keyword>
<name>Q070M8_CPRVZ</name>
<evidence type="ECO:0000313" key="2">
    <source>
        <dbReference type="EMBL" id="ABJ08914.1"/>
    </source>
</evidence>
<organism evidence="2 3">
    <name type="scientific">Nile crocodilepox virus (isolate Crocodylus niloticus/Zimbabwe/Ume/2001)</name>
    <name type="common">CRV</name>
    <dbReference type="NCBI Taxonomy" id="1289473"/>
    <lineage>
        <taxon>Viruses</taxon>
        <taxon>Varidnaviria</taxon>
        <taxon>Bamfordvirae</taxon>
        <taxon>Nucleocytoviricota</taxon>
        <taxon>Pokkesviricetes</taxon>
        <taxon>Chitovirales</taxon>
        <taxon>Poxviridae</taxon>
        <taxon>Chordopoxvirinae</taxon>
        <taxon>Crocodylidpoxvirus</taxon>
        <taxon>Crocodylidpoxvirus nilecrocodilepox</taxon>
        <taxon>Nile crocodilepox virus</taxon>
    </lineage>
</organism>
<proteinExistence type="predicted"/>
<dbReference type="EMBL" id="DQ356948">
    <property type="protein sequence ID" value="ABJ08914.1"/>
    <property type="molecule type" value="Genomic_DNA"/>
</dbReference>
<accession>Q070M8</accession>
<feature type="region of interest" description="Disordered" evidence="1">
    <location>
        <begin position="227"/>
        <end position="289"/>
    </location>
</feature>